<keyword evidence="2" id="KW-0238">DNA-binding</keyword>
<dbReference type="PANTHER" id="PTHR43537:SF5">
    <property type="entry name" value="UXU OPERON TRANSCRIPTIONAL REGULATOR"/>
    <property type="match status" value="1"/>
</dbReference>
<dbReference type="InterPro" id="IPR036390">
    <property type="entry name" value="WH_DNA-bd_sf"/>
</dbReference>
<dbReference type="InterPro" id="IPR000524">
    <property type="entry name" value="Tscrpt_reg_HTH_GntR"/>
</dbReference>
<dbReference type="Proteomes" id="UP000321638">
    <property type="component" value="Unassembled WGS sequence"/>
</dbReference>
<dbReference type="SMART" id="SM00345">
    <property type="entry name" value="HTH_GNTR"/>
    <property type="match status" value="1"/>
</dbReference>
<evidence type="ECO:0000256" key="2">
    <source>
        <dbReference type="ARBA" id="ARBA00023125"/>
    </source>
</evidence>
<evidence type="ECO:0000256" key="1">
    <source>
        <dbReference type="ARBA" id="ARBA00023015"/>
    </source>
</evidence>
<evidence type="ECO:0000313" key="5">
    <source>
        <dbReference type="EMBL" id="TXL75709.1"/>
    </source>
</evidence>
<dbReference type="InterPro" id="IPR036388">
    <property type="entry name" value="WH-like_DNA-bd_sf"/>
</dbReference>
<name>A0A5C8PMQ0_9HYPH</name>
<dbReference type="Gene3D" id="1.20.120.530">
    <property type="entry name" value="GntR ligand-binding domain-like"/>
    <property type="match status" value="1"/>
</dbReference>
<dbReference type="SUPFAM" id="SSF46785">
    <property type="entry name" value="Winged helix' DNA-binding domain"/>
    <property type="match status" value="1"/>
</dbReference>
<comment type="caution">
    <text evidence="5">The sequence shown here is derived from an EMBL/GenBank/DDBJ whole genome shotgun (WGS) entry which is preliminary data.</text>
</comment>
<dbReference type="Gene3D" id="1.10.10.10">
    <property type="entry name" value="Winged helix-like DNA-binding domain superfamily/Winged helix DNA-binding domain"/>
    <property type="match status" value="1"/>
</dbReference>
<dbReference type="PRINTS" id="PR00035">
    <property type="entry name" value="HTHGNTR"/>
</dbReference>
<evidence type="ECO:0000256" key="3">
    <source>
        <dbReference type="ARBA" id="ARBA00023163"/>
    </source>
</evidence>
<protein>
    <submittedName>
        <fullName evidence="5">FadR family transcriptional regulator</fullName>
    </submittedName>
</protein>
<dbReference type="SMART" id="SM00895">
    <property type="entry name" value="FCD"/>
    <property type="match status" value="1"/>
</dbReference>
<keyword evidence="6" id="KW-1185">Reference proteome</keyword>
<feature type="domain" description="HTH gntR-type" evidence="4">
    <location>
        <begin position="9"/>
        <end position="77"/>
    </location>
</feature>
<proteinExistence type="predicted"/>
<gene>
    <name evidence="5" type="ORF">FHP25_13750</name>
</gene>
<evidence type="ECO:0000313" key="6">
    <source>
        <dbReference type="Proteomes" id="UP000321638"/>
    </source>
</evidence>
<dbReference type="AlphaFoldDB" id="A0A5C8PMQ0"/>
<dbReference type="PANTHER" id="PTHR43537">
    <property type="entry name" value="TRANSCRIPTIONAL REGULATOR, GNTR FAMILY"/>
    <property type="match status" value="1"/>
</dbReference>
<dbReference type="EMBL" id="VDUZ01000013">
    <property type="protein sequence ID" value="TXL75709.1"/>
    <property type="molecule type" value="Genomic_DNA"/>
</dbReference>
<dbReference type="Pfam" id="PF07729">
    <property type="entry name" value="FCD"/>
    <property type="match status" value="1"/>
</dbReference>
<dbReference type="GO" id="GO:0003700">
    <property type="term" value="F:DNA-binding transcription factor activity"/>
    <property type="evidence" value="ECO:0007669"/>
    <property type="project" value="InterPro"/>
</dbReference>
<dbReference type="GO" id="GO:0003677">
    <property type="term" value="F:DNA binding"/>
    <property type="evidence" value="ECO:0007669"/>
    <property type="project" value="UniProtKB-KW"/>
</dbReference>
<dbReference type="CDD" id="cd07377">
    <property type="entry name" value="WHTH_GntR"/>
    <property type="match status" value="1"/>
</dbReference>
<accession>A0A5C8PMQ0</accession>
<sequence>MSTEMWTGTESGRAVIAKVMGFMADRRLQPGERLPSERELAERFGVGRNAVREALATLASLRVVELRPQSGIYVRELRAQSSFEALVLLSSLGFPPTEAEIAQTMEVRASLERTAIELACLRREDSDLEALQQVLEQTDVVLAAGGNIAEQDQAFHLALVAAAHNDILVRVLNAFYELTLPRRRRYFAVLRRGRASHRQHHKIVDAIRARATRKGVALMQRHMETARFYWREELGGDAPAASRRPR</sequence>
<reference evidence="5 6" key="1">
    <citation type="submission" date="2019-06" db="EMBL/GenBank/DDBJ databases">
        <title>New taxonomy in bacterial strain CC-CFT640, isolated from vineyard.</title>
        <authorList>
            <person name="Lin S.-Y."/>
            <person name="Tsai C.-F."/>
            <person name="Young C.-C."/>
        </authorList>
    </citation>
    <scope>NUCLEOTIDE SEQUENCE [LARGE SCALE GENOMIC DNA]</scope>
    <source>
        <strain evidence="5 6">CC-CFT640</strain>
    </source>
</reference>
<dbReference type="SUPFAM" id="SSF48008">
    <property type="entry name" value="GntR ligand-binding domain-like"/>
    <property type="match status" value="1"/>
</dbReference>
<evidence type="ECO:0000259" key="4">
    <source>
        <dbReference type="PROSITE" id="PS50949"/>
    </source>
</evidence>
<dbReference type="InterPro" id="IPR008920">
    <property type="entry name" value="TF_FadR/GntR_C"/>
</dbReference>
<dbReference type="InterPro" id="IPR011711">
    <property type="entry name" value="GntR_C"/>
</dbReference>
<dbReference type="RefSeq" id="WP_178133518.1">
    <property type="nucleotide sequence ID" value="NZ_VDUZ01000013.1"/>
</dbReference>
<keyword evidence="3" id="KW-0804">Transcription</keyword>
<keyword evidence="1" id="KW-0805">Transcription regulation</keyword>
<dbReference type="Pfam" id="PF00392">
    <property type="entry name" value="GntR"/>
    <property type="match status" value="1"/>
</dbReference>
<dbReference type="PROSITE" id="PS50949">
    <property type="entry name" value="HTH_GNTR"/>
    <property type="match status" value="1"/>
</dbReference>
<organism evidence="5 6">
    <name type="scientific">Vineibacter terrae</name>
    <dbReference type="NCBI Taxonomy" id="2586908"/>
    <lineage>
        <taxon>Bacteria</taxon>
        <taxon>Pseudomonadati</taxon>
        <taxon>Pseudomonadota</taxon>
        <taxon>Alphaproteobacteria</taxon>
        <taxon>Hyphomicrobiales</taxon>
        <taxon>Vineibacter</taxon>
    </lineage>
</organism>